<organism evidence="1 2">
    <name type="scientific">Nonomuraea longicatena</name>
    <dbReference type="NCBI Taxonomy" id="83682"/>
    <lineage>
        <taxon>Bacteria</taxon>
        <taxon>Bacillati</taxon>
        <taxon>Actinomycetota</taxon>
        <taxon>Actinomycetes</taxon>
        <taxon>Streptosporangiales</taxon>
        <taxon>Streptosporangiaceae</taxon>
        <taxon>Nonomuraea</taxon>
    </lineage>
</organism>
<dbReference type="EMBL" id="BAAAHQ010000016">
    <property type="protein sequence ID" value="GAA0930673.1"/>
    <property type="molecule type" value="Genomic_DNA"/>
</dbReference>
<dbReference type="Gene3D" id="3.30.530.20">
    <property type="match status" value="1"/>
</dbReference>
<evidence type="ECO:0008006" key="3">
    <source>
        <dbReference type="Google" id="ProtNLM"/>
    </source>
</evidence>
<sequence>MIRYVAAEVHVDAPPEAAFALITDWPRHREWMFMTDAWQVAPGKIAAYTGLRPFGFLDPMTITRFEPPHVVEVRHTGTLVRGLGAVRVTPRGDGCRVIWAERLEVPRWALPGWPLAHAVSVLLARRSLRRLGALLRQ</sequence>
<evidence type="ECO:0000313" key="1">
    <source>
        <dbReference type="EMBL" id="GAA0930673.1"/>
    </source>
</evidence>
<dbReference type="InterPro" id="IPR023393">
    <property type="entry name" value="START-like_dom_sf"/>
</dbReference>
<reference evidence="1 2" key="1">
    <citation type="journal article" date="2019" name="Int. J. Syst. Evol. Microbiol.">
        <title>The Global Catalogue of Microorganisms (GCM) 10K type strain sequencing project: providing services to taxonomists for standard genome sequencing and annotation.</title>
        <authorList>
            <consortium name="The Broad Institute Genomics Platform"/>
            <consortium name="The Broad Institute Genome Sequencing Center for Infectious Disease"/>
            <person name="Wu L."/>
            <person name="Ma J."/>
        </authorList>
    </citation>
    <scope>NUCLEOTIDE SEQUENCE [LARGE SCALE GENOMIC DNA]</scope>
    <source>
        <strain evidence="1 2">JCM 11136</strain>
    </source>
</reference>
<comment type="caution">
    <text evidence="1">The sequence shown here is derived from an EMBL/GenBank/DDBJ whole genome shotgun (WGS) entry which is preliminary data.</text>
</comment>
<dbReference type="Pfam" id="PF10604">
    <property type="entry name" value="Polyketide_cyc2"/>
    <property type="match status" value="1"/>
</dbReference>
<name>A0ABN1PP60_9ACTN</name>
<accession>A0ABN1PP60</accession>
<protein>
    <recommendedName>
        <fullName evidence="3">Polyketide cyclase</fullName>
    </recommendedName>
</protein>
<dbReference type="CDD" id="cd07812">
    <property type="entry name" value="SRPBCC"/>
    <property type="match status" value="1"/>
</dbReference>
<keyword evidence="2" id="KW-1185">Reference proteome</keyword>
<proteinExistence type="predicted"/>
<evidence type="ECO:0000313" key="2">
    <source>
        <dbReference type="Proteomes" id="UP001501578"/>
    </source>
</evidence>
<gene>
    <name evidence="1" type="ORF">GCM10009560_35280</name>
</gene>
<dbReference type="SUPFAM" id="SSF55961">
    <property type="entry name" value="Bet v1-like"/>
    <property type="match status" value="1"/>
</dbReference>
<dbReference type="Proteomes" id="UP001501578">
    <property type="component" value="Unassembled WGS sequence"/>
</dbReference>
<dbReference type="InterPro" id="IPR019587">
    <property type="entry name" value="Polyketide_cyclase/dehydratase"/>
</dbReference>